<dbReference type="Pfam" id="PF13699">
    <property type="entry name" value="eCIS_core"/>
    <property type="match status" value="1"/>
</dbReference>
<feature type="region of interest" description="Disordered" evidence="1">
    <location>
        <begin position="1"/>
        <end position="22"/>
    </location>
</feature>
<sequence length="563" mass="60317">MASALRAQASATRSSPATPVLTPAVSPAVAKAEEATARGGAPLPDPLRAQFAPRFGRDLSDIRIHTGAAAGAAAEGLGATAFTRGAHIAFAPGGFDPGSRPGRRVLAHEIAHSFQPGAQGTVRRTCPTDPSKIPPGDSKAFEAAVDAITGRSEFKGLKTDAQKLRRLSRQLTGEEELRLDAPGAAQDIIDGARASACPMFYIDLLKQLFDLPEPVAKKADKAATGGGTSREEMAVATRADMLKAFNAEQTRLAPGSTGETHKDDEEKAAAGSGRSYSWVKNKDLGKSYQVDARNPADIYVRVKILLKPRGGGTAADVANVSGIQDAIEKAMSQPGYTVDIDFVTSGGSQKDVFTIGVDPSDWPESQNWVKGPGTLAHEAQHVLNNEDRYSYLSHATNPAYNYANRLNLFRRQMVRPVDTLAGESMMQRSGSNRPLNEQDICATAFANREGKDTGMEAQYKDCLLARFALRPASDIQRIARMLTHPYAARNAGLLDILASAYLKRPEKERIAGCTDIYAPECGQPPKEDFGVTVDISLDAAKNPIPRPHKPPPVSDLKKTRRSP</sequence>
<reference evidence="3" key="1">
    <citation type="submission" date="2023-02" db="EMBL/GenBank/DDBJ databases">
        <title>Description and genomic characterization of Salipiger bruguierae sp. nov., isolated from the sediment of mangrove plant Bruguiera sexangula.</title>
        <authorList>
            <person name="Long M."/>
        </authorList>
    </citation>
    <scope>NUCLEOTIDE SEQUENCE</scope>
    <source>
        <strain evidence="3">H15</strain>
    </source>
</reference>
<evidence type="ECO:0000259" key="2">
    <source>
        <dbReference type="Pfam" id="PF13699"/>
    </source>
</evidence>
<evidence type="ECO:0000256" key="1">
    <source>
        <dbReference type="SAM" id="MobiDB-lite"/>
    </source>
</evidence>
<feature type="region of interest" description="Disordered" evidence="1">
    <location>
        <begin position="539"/>
        <end position="563"/>
    </location>
</feature>
<accession>A0AAU8AM77</accession>
<protein>
    <submittedName>
        <fullName evidence="3">DUF4157 domain-containing protein</fullName>
    </submittedName>
</protein>
<proteinExistence type="predicted"/>
<dbReference type="RefSeq" id="WP_353474572.1">
    <property type="nucleotide sequence ID" value="NZ_CP123385.1"/>
</dbReference>
<feature type="region of interest" description="Disordered" evidence="1">
    <location>
        <begin position="251"/>
        <end position="273"/>
    </location>
</feature>
<evidence type="ECO:0000313" key="3">
    <source>
        <dbReference type="EMBL" id="XCC95706.1"/>
    </source>
</evidence>
<feature type="compositionally biased region" description="Basic and acidic residues" evidence="1">
    <location>
        <begin position="259"/>
        <end position="268"/>
    </location>
</feature>
<feature type="domain" description="eCIS core" evidence="2">
    <location>
        <begin position="42"/>
        <end position="116"/>
    </location>
</feature>
<dbReference type="EMBL" id="CP123385">
    <property type="protein sequence ID" value="XCC95706.1"/>
    <property type="molecule type" value="Genomic_DNA"/>
</dbReference>
<dbReference type="InterPro" id="IPR025295">
    <property type="entry name" value="eCIS_core_dom"/>
</dbReference>
<organism evidence="3">
    <name type="scientific">Alloyangia sp. H15</name>
    <dbReference type="NCBI Taxonomy" id="3029062"/>
    <lineage>
        <taxon>Bacteria</taxon>
        <taxon>Pseudomonadati</taxon>
        <taxon>Pseudomonadota</taxon>
        <taxon>Alphaproteobacteria</taxon>
        <taxon>Rhodobacterales</taxon>
        <taxon>Roseobacteraceae</taxon>
        <taxon>Alloyangia</taxon>
    </lineage>
</organism>
<gene>
    <name evidence="3" type="ORF">PVT71_21740</name>
</gene>
<dbReference type="AlphaFoldDB" id="A0AAU8AM77"/>
<name>A0AAU8AM77_9RHOB</name>